<feature type="region of interest" description="Disordered" evidence="1">
    <location>
        <begin position="752"/>
        <end position="771"/>
    </location>
</feature>
<feature type="compositionally biased region" description="Polar residues" evidence="1">
    <location>
        <begin position="755"/>
        <end position="769"/>
    </location>
</feature>
<dbReference type="EMBL" id="JAEHOD010000055">
    <property type="protein sequence ID" value="KAG2434920.1"/>
    <property type="molecule type" value="Genomic_DNA"/>
</dbReference>
<feature type="region of interest" description="Disordered" evidence="1">
    <location>
        <begin position="1465"/>
        <end position="1511"/>
    </location>
</feature>
<gene>
    <name evidence="2" type="ORF">HYH02_012118</name>
</gene>
<dbReference type="Proteomes" id="UP000613740">
    <property type="component" value="Unassembled WGS sequence"/>
</dbReference>
<evidence type="ECO:0000313" key="3">
    <source>
        <dbReference type="Proteomes" id="UP000613740"/>
    </source>
</evidence>
<feature type="compositionally biased region" description="Low complexity" evidence="1">
    <location>
        <begin position="482"/>
        <end position="494"/>
    </location>
</feature>
<accession>A0A835W0N8</accession>
<feature type="region of interest" description="Disordered" evidence="1">
    <location>
        <begin position="1662"/>
        <end position="1684"/>
    </location>
</feature>
<dbReference type="PANTHER" id="PTHR45725:SF18">
    <property type="entry name" value="ORC1-LIKE AAA ATPASE DOMAIN-CONTAINING PROTEIN"/>
    <property type="match status" value="1"/>
</dbReference>
<feature type="region of interest" description="Disordered" evidence="1">
    <location>
        <begin position="1031"/>
        <end position="1054"/>
    </location>
</feature>
<feature type="region of interest" description="Disordered" evidence="1">
    <location>
        <begin position="1222"/>
        <end position="1254"/>
    </location>
</feature>
<protein>
    <submittedName>
        <fullName evidence="2">Uncharacterized protein</fullName>
    </submittedName>
</protein>
<feature type="compositionally biased region" description="Low complexity" evidence="1">
    <location>
        <begin position="1384"/>
        <end position="1393"/>
    </location>
</feature>
<feature type="compositionally biased region" description="Low complexity" evidence="1">
    <location>
        <begin position="297"/>
        <end position="311"/>
    </location>
</feature>
<proteinExistence type="predicted"/>
<feature type="compositionally biased region" description="Low complexity" evidence="1">
    <location>
        <begin position="1232"/>
        <end position="1254"/>
    </location>
</feature>
<feature type="region of interest" description="Disordered" evidence="1">
    <location>
        <begin position="288"/>
        <end position="317"/>
    </location>
</feature>
<reference evidence="2" key="1">
    <citation type="journal article" date="2020" name="bioRxiv">
        <title>Comparative genomics of Chlamydomonas.</title>
        <authorList>
            <person name="Craig R.J."/>
            <person name="Hasan A.R."/>
            <person name="Ness R.W."/>
            <person name="Keightley P.D."/>
        </authorList>
    </citation>
    <scope>NUCLEOTIDE SEQUENCE</scope>
    <source>
        <strain evidence="2">CCAP 11/173</strain>
    </source>
</reference>
<name>A0A835W0N8_9CHLO</name>
<feature type="compositionally biased region" description="Low complexity" evidence="1">
    <location>
        <begin position="1673"/>
        <end position="1684"/>
    </location>
</feature>
<evidence type="ECO:0000256" key="1">
    <source>
        <dbReference type="SAM" id="MobiDB-lite"/>
    </source>
</evidence>
<feature type="region of interest" description="Disordered" evidence="1">
    <location>
        <begin position="1383"/>
        <end position="1407"/>
    </location>
</feature>
<dbReference type="OrthoDB" id="552364at2759"/>
<dbReference type="PANTHER" id="PTHR45725">
    <property type="entry name" value="FORMIN HOMOLOGY 2 FAMILY MEMBER"/>
    <property type="match status" value="1"/>
</dbReference>
<evidence type="ECO:0000313" key="2">
    <source>
        <dbReference type="EMBL" id="KAG2434920.1"/>
    </source>
</evidence>
<feature type="compositionally biased region" description="Low complexity" evidence="1">
    <location>
        <begin position="688"/>
        <end position="698"/>
    </location>
</feature>
<dbReference type="InterPro" id="IPR051425">
    <property type="entry name" value="Formin_Homology"/>
</dbReference>
<keyword evidence="3" id="KW-1185">Reference proteome</keyword>
<feature type="compositionally biased region" description="Low complexity" evidence="1">
    <location>
        <begin position="1468"/>
        <end position="1497"/>
    </location>
</feature>
<feature type="region of interest" description="Disordered" evidence="1">
    <location>
        <begin position="1093"/>
        <end position="1117"/>
    </location>
</feature>
<comment type="caution">
    <text evidence="2">The sequence shown here is derived from an EMBL/GenBank/DDBJ whole genome shotgun (WGS) entry which is preliminary data.</text>
</comment>
<feature type="region of interest" description="Disordered" evidence="1">
    <location>
        <begin position="456"/>
        <end position="495"/>
    </location>
</feature>
<organism evidence="2 3">
    <name type="scientific">Chlamydomonas schloesseri</name>
    <dbReference type="NCBI Taxonomy" id="2026947"/>
    <lineage>
        <taxon>Eukaryota</taxon>
        <taxon>Viridiplantae</taxon>
        <taxon>Chlorophyta</taxon>
        <taxon>core chlorophytes</taxon>
        <taxon>Chlorophyceae</taxon>
        <taxon>CS clade</taxon>
        <taxon>Chlamydomonadales</taxon>
        <taxon>Chlamydomonadaceae</taxon>
        <taxon>Chlamydomonas</taxon>
    </lineage>
</organism>
<sequence length="2048" mass="203803">MAGSWGIGGVDGAGASGADGAAGADICEVFISLTGHCSGGHSSGIYSSGASGTGSSNGSSSGIGTGIGGIEAGALTLSELVQVSRQLLRLRPALLATASRRGQGDRDTAAALTELLGAVAEAGARHLHLAAPPQPVEHHVGSGSLDMVGGAEGQFGPAAATRFRGRDQGGGSGGGGSAFRAGALLLHNLAKLGDVSRGGAGTGCVGAGGAGGGGRSSGAVLLAEALAAHAMSSAVHPQPPQTQSAQALSKLQPLPAVRGLEPRELQDLVWALGKVVGSAAAAAVHAAPATPAPPTPYTATAASSSETQSGANGSSARAPGAGMSYNLGVAAAAAAAAAATATGTGAGVGAVRALAAALAARLEEPGLLGGMAPVGLSMVVYGMGKMGLQYSDAAVRAAVCEAVAGAARGGGCGPQALANMAWGLSRSLPPPHLLPRHASPSGPGAVGATAAGAVSVSSAPSTSPNRAVASSGGALHRRPLFSQSPPQHAAPSAARGVPVFPAEAAGRASSGAAADAAQAAAVEALVAASEAQLRAFKPRELANLLGGLTALGAFGDVGHSRNPSASASAAAGTAPAAAAAWRLLHASRQYVGARLHDLGPQDVAELLYVYGSVYGSAVEDEPEEGGEEEEEDEIRAGHVGQAAAGGGGAAAGARLWPLLRALEARCLELLGCSSGGDGGDSGRGGRGRQQQPQPQPQQVQMRGYALGTCLWAFARLRYPAQRLVAAVGAGLAAGGEGAAASPSGAQVPAFAADLQSPSPTPAGSNNSSLAGDMPPQQLARFAWALARLSLSAERAAGAAAFASQQSQPAAALLPAAALQRLCDAVAARLPAYDTQSLLMATWALAVLGGGRVAGASAALDAAAGRLAAVLAGAAAGAVPGGAPGLTPGQLAMALWSTARLMESGSGSGGEGAGMQCLRLFNGSRGALLAALPRLGPQGVAMVAWAYATAQLNPGDAALAALWERAAVLAPALPGRGLAMVGGAMAHFRCRHVRLTRALLAAAAARISASDACAAAAGAAAGAGAGGGASLAAHLKQQKHEQQAHGPQQQQQPDDEAVWLPSVVCSLGRLGVTEPAFLQLVCARVPNLLPPPAQEQQPLGWLESPPQPQPQQRAPQRALQRTRKLAGGSRRYLAAAEAVPLLWGLSAMARGPPPPSPAPAAAPAAAHGMALGDVGQLDNLPARPATAAWAGAGSSHAGAVVPPGVVEGLAAVVEAAIRADAGCSSPNASSAGSQPDRSQPQHQQRQPSRQQRQQQLDGGLLSMFLSACVEQRYRPAPAVLQAACALLLPLAPGLASHTLCEVAWAVTMLAPPVRPGGSAGSGGSGAVDLGAHAMLPFGPRTRPSSASASVAELAAPVADGEVEEAEAEHVQAWGEELTAALAVAQQQQQQQQQQRTSAPAAPEEAGQRDELWAAVARLLRRSARAGRQSPAGEAPALAAAAAAAAAAAGVQAEVLLTPEDVAQLGASDAASPGVAARSSRGAGRGSMRVRAARRMPPATGNDSNAAAKAPAVTEPANHNLATAPPVRLPQRRYVPAAAAARQVQPQAKAADADDLKAGGDDLLVHPFPAMATGAGGVITAVDAAAALASAQLPPMPPLPLQLWPLRLPPGERLFRLRPRAELLQRTTVRTAAAAAAAAAARRQASKDAAADAAAAAAAAAAIKRSDSSRRRPSKPTGAGAAAAAATAPTPSAAAVAPIYPPRHQQGSQAAAGDALLRRCLALLSRRLCVERTEVLTLESLVRAAWAMCVARLYTPRLFRYAAARLLGLRSTAPLEGRPALLRALVEVRAMVARQRPSTWRRLRLNSRWRQSREAGARWRLGAAELLAAQPAGMVRQLLRAQAALEAAAEARELPIMWRTTFAGDRHAVMQLGRRAAFAIVLVAPWHEAAAGGSGGGTGGAAAAAVASSSAGRTDAVRGAGAGGGAGDVKRAGPGAAGVSAAAAATRPAPAQVPAPLAAGSLPVRLLRLRGWLVAALRVEPWLALPPASREEQLAALYGRMLEAARQRGERLRAAAAAAATAVEAPVAGAKALQKAGFAKRQGGKTSRKL</sequence>
<feature type="region of interest" description="Disordered" evidence="1">
    <location>
        <begin position="677"/>
        <end position="700"/>
    </location>
</feature>